<evidence type="ECO:0000256" key="1">
    <source>
        <dbReference type="SAM" id="MobiDB-lite"/>
    </source>
</evidence>
<name>A0A540X7T4_9BACT</name>
<dbReference type="SUPFAM" id="SSF117281">
    <property type="entry name" value="Kelch motif"/>
    <property type="match status" value="1"/>
</dbReference>
<evidence type="ECO:0000313" key="3">
    <source>
        <dbReference type="EMBL" id="TQF17376.1"/>
    </source>
</evidence>
<evidence type="ECO:0008006" key="5">
    <source>
        <dbReference type="Google" id="ProtNLM"/>
    </source>
</evidence>
<dbReference type="Gene3D" id="2.120.10.80">
    <property type="entry name" value="Kelch-type beta propeller"/>
    <property type="match status" value="2"/>
</dbReference>
<dbReference type="EMBL" id="VIFM01000008">
    <property type="protein sequence ID" value="TQF17376.1"/>
    <property type="molecule type" value="Genomic_DNA"/>
</dbReference>
<feature type="region of interest" description="Disordered" evidence="1">
    <location>
        <begin position="20"/>
        <end position="64"/>
    </location>
</feature>
<feature type="chain" id="PRO_5021809954" description="Galactose oxidase" evidence="2">
    <location>
        <begin position="17"/>
        <end position="439"/>
    </location>
</feature>
<evidence type="ECO:0000313" key="4">
    <source>
        <dbReference type="Proteomes" id="UP000315369"/>
    </source>
</evidence>
<reference evidence="3 4" key="1">
    <citation type="submission" date="2019-06" db="EMBL/GenBank/DDBJ databases">
        <authorList>
            <person name="Livingstone P."/>
            <person name="Whitworth D."/>
        </authorList>
    </citation>
    <scope>NUCLEOTIDE SEQUENCE [LARGE SCALE GENOMIC DNA]</scope>
    <source>
        <strain evidence="3 4">AM401</strain>
    </source>
</reference>
<proteinExistence type="predicted"/>
<sequence length="439" mass="46380">MRRISRVLLPAALVWAATLSPGCGESEPSKTPPREDGGSSADAGAGGDGGSGPVPDAGGVEPGPVDAIIAAMPEGSWKELPGTNMADVCPTPYSSYPCEAVMIAWSGGAYDTLRDRLIVWGGGHDDSPYNNVFTFDLATMKWKRWTELPAGMTGNSVTPVMRDKRVETCGFYPSVTSLAIPDASLTASGYVRPELCDEPSIVAQLDTQQPRSAHTYGNIAFSEATGRFYVLGSVGTYPSGQAGSRLVMGFDFATGRWVRGANNPVIDYGASATDARGHVWYIGPRKLHEYDPVANTWTAHAANGAGYYYAGADVDTRRNVLALVREGATVSTYALSDAAKTHATVTTTGLSTPVGGAPGLAYSPVLDRFVAYPGGKRLALLDLPNARWVEVTGTGDDPGAPASNGTYGRFRYSPARNVFIVVNGTRRNVFLWKPPSTAP</sequence>
<gene>
    <name evidence="3" type="ORF">FJV41_03575</name>
</gene>
<dbReference type="InterPro" id="IPR015915">
    <property type="entry name" value="Kelch-typ_b-propeller"/>
</dbReference>
<dbReference type="AlphaFoldDB" id="A0A540X7T4"/>
<evidence type="ECO:0000256" key="2">
    <source>
        <dbReference type="SAM" id="SignalP"/>
    </source>
</evidence>
<accession>A0A540X7T4</accession>
<dbReference type="Proteomes" id="UP000315369">
    <property type="component" value="Unassembled WGS sequence"/>
</dbReference>
<protein>
    <recommendedName>
        <fullName evidence="5">Galactose oxidase</fullName>
    </recommendedName>
</protein>
<dbReference type="RefSeq" id="WP_141640977.1">
    <property type="nucleotide sequence ID" value="NZ_VIFM01000008.1"/>
</dbReference>
<comment type="caution">
    <text evidence="3">The sequence shown here is derived from an EMBL/GenBank/DDBJ whole genome shotgun (WGS) entry which is preliminary data.</text>
</comment>
<organism evidence="3 4">
    <name type="scientific">Myxococcus llanfairpwllgwyngyllgogerychwyrndrobwllllantysiliogogogochensis</name>
    <dbReference type="NCBI Taxonomy" id="2590453"/>
    <lineage>
        <taxon>Bacteria</taxon>
        <taxon>Pseudomonadati</taxon>
        <taxon>Myxococcota</taxon>
        <taxon>Myxococcia</taxon>
        <taxon>Myxococcales</taxon>
        <taxon>Cystobacterineae</taxon>
        <taxon>Myxococcaceae</taxon>
        <taxon>Myxococcus</taxon>
    </lineage>
</organism>
<feature type="signal peptide" evidence="2">
    <location>
        <begin position="1"/>
        <end position="16"/>
    </location>
</feature>
<keyword evidence="4" id="KW-1185">Reference proteome</keyword>
<keyword evidence="2" id="KW-0732">Signal</keyword>
<dbReference type="OrthoDB" id="9815836at2"/>